<gene>
    <name evidence="2" type="ORF">M972_112086</name>
</gene>
<sequence>MSGLSRIPGFPSPEREDSLKFYVLNSLPYSARMIIYLLLVAFGFLIQYITMNPWPGAFLLICATILGFVRGFDGHDRIKGFKTDKNWTTVDMDRIHEIRNLDYAITKWDRDVFDISNASGALVFVFFMAVLFVLSLIMFTIPGCFRVGMILITDSAVLVLPVWFSGIRRVFKQRKLMIKIDIIQDMEKYFATVRKEGEHFKPALLLARNRKGECMPKDARFTVFFDGMPADFYGVQAQININEVQGGYYPYFYCVIPAKTGFGLREFLNRIQKGKNIVVEFQEDGQAEVIVIRQYTTKTSGYHTDTKSCKNILVTALAAARIILEAKRNGL</sequence>
<protein>
    <submittedName>
        <fullName evidence="2">Uncharacterized protein</fullName>
    </submittedName>
</protein>
<dbReference type="RefSeq" id="WP_003512352.1">
    <property type="nucleotide sequence ID" value="NZ_CP013828.1"/>
</dbReference>
<evidence type="ECO:0000313" key="3">
    <source>
        <dbReference type="Proteomes" id="UP000223596"/>
    </source>
</evidence>
<name>A0AB36THH8_ACETH</name>
<evidence type="ECO:0000313" key="2">
    <source>
        <dbReference type="EMBL" id="PFH03283.1"/>
    </source>
</evidence>
<dbReference type="Proteomes" id="UP000223596">
    <property type="component" value="Unassembled WGS sequence"/>
</dbReference>
<feature type="transmembrane region" description="Helical" evidence="1">
    <location>
        <begin position="147"/>
        <end position="167"/>
    </location>
</feature>
<keyword evidence="1" id="KW-0812">Transmembrane</keyword>
<keyword evidence="1" id="KW-1133">Transmembrane helix</keyword>
<evidence type="ECO:0000256" key="1">
    <source>
        <dbReference type="SAM" id="Phobius"/>
    </source>
</evidence>
<feature type="transmembrane region" description="Helical" evidence="1">
    <location>
        <begin position="29"/>
        <end position="48"/>
    </location>
</feature>
<keyword evidence="1" id="KW-0472">Membrane</keyword>
<feature type="transmembrane region" description="Helical" evidence="1">
    <location>
        <begin position="54"/>
        <end position="72"/>
    </location>
</feature>
<proteinExistence type="predicted"/>
<feature type="transmembrane region" description="Helical" evidence="1">
    <location>
        <begin position="120"/>
        <end position="141"/>
    </location>
</feature>
<dbReference type="EMBL" id="PDBW01000001">
    <property type="protein sequence ID" value="PFH03283.1"/>
    <property type="molecule type" value="Genomic_DNA"/>
</dbReference>
<dbReference type="AlphaFoldDB" id="A0AB36THH8"/>
<comment type="caution">
    <text evidence="2">The sequence shown here is derived from an EMBL/GenBank/DDBJ whole genome shotgun (WGS) entry which is preliminary data.</text>
</comment>
<organism evidence="2 3">
    <name type="scientific">Acetivibrio thermocellus AD2</name>
    <dbReference type="NCBI Taxonomy" id="1138384"/>
    <lineage>
        <taxon>Bacteria</taxon>
        <taxon>Bacillati</taxon>
        <taxon>Bacillota</taxon>
        <taxon>Clostridia</taxon>
        <taxon>Eubacteriales</taxon>
        <taxon>Oscillospiraceae</taxon>
        <taxon>Acetivibrio</taxon>
    </lineage>
</organism>
<dbReference type="GeneID" id="35803015"/>
<accession>A0AB36THH8</accession>
<reference evidence="2 3" key="1">
    <citation type="submission" date="2017-09" db="EMBL/GenBank/DDBJ databases">
        <title>Evaluation of Pacific Biosciences Sequencing Technology to Finishing C. thermocellum Genome Sequences.</title>
        <authorList>
            <person name="Brown S."/>
        </authorList>
    </citation>
    <scope>NUCLEOTIDE SEQUENCE [LARGE SCALE GENOMIC DNA]</scope>
    <source>
        <strain evidence="2 3">AD2</strain>
    </source>
</reference>